<name>A0A017TB78_9BACT</name>
<feature type="compositionally biased region" description="Low complexity" evidence="1">
    <location>
        <begin position="13"/>
        <end position="24"/>
    </location>
</feature>
<evidence type="ECO:0000256" key="1">
    <source>
        <dbReference type="SAM" id="MobiDB-lite"/>
    </source>
</evidence>
<dbReference type="EMBL" id="ASRX01000018">
    <property type="protein sequence ID" value="EYF06050.1"/>
    <property type="molecule type" value="Genomic_DNA"/>
</dbReference>
<proteinExistence type="predicted"/>
<accession>A0A017TB78</accession>
<dbReference type="AlphaFoldDB" id="A0A017TB78"/>
<reference evidence="2 3" key="1">
    <citation type="submission" date="2013-05" db="EMBL/GenBank/DDBJ databases">
        <title>Genome assembly of Chondromyces apiculatus DSM 436.</title>
        <authorList>
            <person name="Sharma G."/>
            <person name="Khatri I."/>
            <person name="Kaur C."/>
            <person name="Mayilraj S."/>
            <person name="Subramanian S."/>
        </authorList>
    </citation>
    <scope>NUCLEOTIDE SEQUENCE [LARGE SCALE GENOMIC DNA]</scope>
    <source>
        <strain evidence="2 3">DSM 436</strain>
    </source>
</reference>
<keyword evidence="3" id="KW-1185">Reference proteome</keyword>
<dbReference type="Proteomes" id="UP000019678">
    <property type="component" value="Unassembled WGS sequence"/>
</dbReference>
<comment type="caution">
    <text evidence="2">The sequence shown here is derived from an EMBL/GenBank/DDBJ whole genome shotgun (WGS) entry which is preliminary data.</text>
</comment>
<feature type="compositionally biased region" description="Basic residues" evidence="1">
    <location>
        <begin position="1"/>
        <end position="12"/>
    </location>
</feature>
<evidence type="ECO:0000313" key="2">
    <source>
        <dbReference type="EMBL" id="EYF06050.1"/>
    </source>
</evidence>
<feature type="region of interest" description="Disordered" evidence="1">
    <location>
        <begin position="1"/>
        <end position="29"/>
    </location>
</feature>
<protein>
    <submittedName>
        <fullName evidence="2">Uncharacterized protein</fullName>
    </submittedName>
</protein>
<gene>
    <name evidence="2" type="ORF">CAP_2240</name>
</gene>
<sequence length="53" mass="5702">MNAAVRGKRHVWRAAGSGSAALRAGQDEHRDRRDVCRLTALLARGHRAGAPAQ</sequence>
<organism evidence="2 3">
    <name type="scientific">Chondromyces apiculatus DSM 436</name>
    <dbReference type="NCBI Taxonomy" id="1192034"/>
    <lineage>
        <taxon>Bacteria</taxon>
        <taxon>Pseudomonadati</taxon>
        <taxon>Myxococcota</taxon>
        <taxon>Polyangia</taxon>
        <taxon>Polyangiales</taxon>
        <taxon>Polyangiaceae</taxon>
        <taxon>Chondromyces</taxon>
    </lineage>
</organism>
<evidence type="ECO:0000313" key="3">
    <source>
        <dbReference type="Proteomes" id="UP000019678"/>
    </source>
</evidence>